<reference evidence="1 2" key="1">
    <citation type="submission" date="2020-06" db="EMBL/GenBank/DDBJ databases">
        <title>Sphingomonas hominis sp. nov., a member of the Sphingomonas, isolated from the hair of a 22-year-old girl.</title>
        <authorList>
            <person name="Zhang D.-F."/>
            <person name="Cui X.-W."/>
        </authorList>
    </citation>
    <scope>NUCLEOTIDE SEQUENCE [LARGE SCALE GENOMIC DNA]</scope>
    <source>
        <strain evidence="1 2">HHU CXW</strain>
    </source>
</reference>
<organism evidence="1 2">
    <name type="scientific">Sphingomonas hominis</name>
    <dbReference type="NCBI Taxonomy" id="2741495"/>
    <lineage>
        <taxon>Bacteria</taxon>
        <taxon>Pseudomonadati</taxon>
        <taxon>Pseudomonadota</taxon>
        <taxon>Alphaproteobacteria</taxon>
        <taxon>Sphingomonadales</taxon>
        <taxon>Sphingomonadaceae</taxon>
        <taxon>Sphingomonas</taxon>
    </lineage>
</organism>
<keyword evidence="2" id="KW-1185">Reference proteome</keyword>
<protein>
    <submittedName>
        <fullName evidence="1">Uncharacterized protein</fullName>
    </submittedName>
</protein>
<proteinExistence type="predicted"/>
<evidence type="ECO:0000313" key="1">
    <source>
        <dbReference type="EMBL" id="NTS64156.1"/>
    </source>
</evidence>
<evidence type="ECO:0000313" key="2">
    <source>
        <dbReference type="Proteomes" id="UP000621447"/>
    </source>
</evidence>
<accession>A0ABX2JFC8</accession>
<sequence>MLVFDVAALCLLEAALDATTDAILVAIEEPTVDITRFRAAFWAGLQRRQPCSIAEAEQLMSEAGFDQVRAAVMAGLRGAFGVAEDRDEADPRNRSGAMTGFRSWRLGAKRAVNRIASGFKRRASSALWCGDMANG</sequence>
<dbReference type="Proteomes" id="UP000621447">
    <property type="component" value="Unassembled WGS sequence"/>
</dbReference>
<dbReference type="RefSeq" id="WP_174192206.1">
    <property type="nucleotide sequence ID" value="NZ_JABULH010000001.1"/>
</dbReference>
<name>A0ABX2JFC8_9SPHN</name>
<comment type="caution">
    <text evidence="1">The sequence shown here is derived from an EMBL/GenBank/DDBJ whole genome shotgun (WGS) entry which is preliminary data.</text>
</comment>
<gene>
    <name evidence="1" type="ORF">HRV97_03140</name>
</gene>
<dbReference type="EMBL" id="JABULH010000001">
    <property type="protein sequence ID" value="NTS64156.1"/>
    <property type="molecule type" value="Genomic_DNA"/>
</dbReference>